<proteinExistence type="predicted"/>
<accession>A0A1W9Z7U2</accession>
<gene>
    <name evidence="1" type="ORF">BST14_24750</name>
</gene>
<sequence>MTERGVTVLLAGVRDDTLGVLNNVGFKSWFPAEQVFPEEDEEFSATLKAVRYAHNRLAGRKINEPSTGATELAPHAELYYLV</sequence>
<evidence type="ECO:0000313" key="2">
    <source>
        <dbReference type="Proteomes" id="UP000192707"/>
    </source>
</evidence>
<organism evidence="1 2">
    <name type="scientific">Mycobacterium arosiense ATCC BAA-1401 = DSM 45069</name>
    <dbReference type="NCBI Taxonomy" id="1265311"/>
    <lineage>
        <taxon>Bacteria</taxon>
        <taxon>Bacillati</taxon>
        <taxon>Actinomycetota</taxon>
        <taxon>Actinomycetes</taxon>
        <taxon>Mycobacteriales</taxon>
        <taxon>Mycobacteriaceae</taxon>
        <taxon>Mycobacterium</taxon>
        <taxon>Mycobacterium avium complex (MAC)</taxon>
    </lineage>
</organism>
<dbReference type="AlphaFoldDB" id="A0A1W9Z7U2"/>
<reference evidence="1 2" key="1">
    <citation type="submission" date="2016-12" db="EMBL/GenBank/DDBJ databases">
        <title>The new phylogeny of genus Mycobacterium.</title>
        <authorList>
            <person name="Tortoli E."/>
            <person name="Trovato A."/>
            <person name="Cirillo D.M."/>
        </authorList>
    </citation>
    <scope>NUCLEOTIDE SEQUENCE [LARGE SCALE GENOMIC DNA]</scope>
    <source>
        <strain evidence="1 2">DSM 45069</strain>
    </source>
</reference>
<protein>
    <submittedName>
        <fullName evidence="1">Uncharacterized protein</fullName>
    </submittedName>
</protein>
<dbReference type="EMBL" id="MVHG01000101">
    <property type="protein sequence ID" value="ORA08232.1"/>
    <property type="molecule type" value="Genomic_DNA"/>
</dbReference>
<name>A0A1W9Z7U2_MYCAI</name>
<keyword evidence="2" id="KW-1185">Reference proteome</keyword>
<dbReference type="Proteomes" id="UP000192707">
    <property type="component" value="Unassembled WGS sequence"/>
</dbReference>
<evidence type="ECO:0000313" key="1">
    <source>
        <dbReference type="EMBL" id="ORA08232.1"/>
    </source>
</evidence>
<comment type="caution">
    <text evidence="1">The sequence shown here is derived from an EMBL/GenBank/DDBJ whole genome shotgun (WGS) entry which is preliminary data.</text>
</comment>